<dbReference type="SUPFAM" id="SSF47413">
    <property type="entry name" value="lambda repressor-like DNA-binding domains"/>
    <property type="match status" value="1"/>
</dbReference>
<dbReference type="Gene3D" id="1.10.260.40">
    <property type="entry name" value="lambda repressor-like DNA-binding domains"/>
    <property type="match status" value="1"/>
</dbReference>
<dbReference type="OrthoDB" id="9797543at2"/>
<dbReference type="PANTHER" id="PTHR34475:SF1">
    <property type="entry name" value="CYTOSKELETON PROTEIN RODZ"/>
    <property type="match status" value="1"/>
</dbReference>
<dbReference type="EMBL" id="CP000976">
    <property type="protein sequence ID" value="ACH93296.1"/>
    <property type="molecule type" value="Genomic_DNA"/>
</dbReference>
<gene>
    <name evidence="2" type="ordered locus">BDU_344</name>
</gene>
<accession>B5RLT0</accession>
<dbReference type="PANTHER" id="PTHR34475">
    <property type="match status" value="1"/>
</dbReference>
<dbReference type="AlphaFoldDB" id="B5RLT0"/>
<proteinExistence type="predicted"/>
<dbReference type="InterPro" id="IPR010982">
    <property type="entry name" value="Lambda_DNA-bd_dom_sf"/>
</dbReference>
<dbReference type="KEGG" id="bdu:BDU_344"/>
<feature type="transmembrane region" description="Helical" evidence="1">
    <location>
        <begin position="126"/>
        <end position="146"/>
    </location>
</feature>
<dbReference type="Proteomes" id="UP000000611">
    <property type="component" value="Chromosome"/>
</dbReference>
<evidence type="ECO:0000256" key="1">
    <source>
        <dbReference type="SAM" id="Phobius"/>
    </source>
</evidence>
<sequence>MDRSDFIRFGDFLKKTRIDKGFTLEMIADDIRISIKYLRALEDSNIESFPNEVLAVGFLRTYSEYLGVDVWYVSSLFKEYKRRLNSNYIGIKSDDQNGSVTFVSESKLGNKYFDITNIGFSKIIKILVGVVGIVFLVFVVTNISGFKQILGRIFKANYVGKRVPEVHEVLFDKENFWNVVLGEGDFLSLIFGNSIAKYRVSFMNDDLVITNDLENEQYVFNLGKFREVDLNGNIRVKIVYDNYSQDKVRKAHVSLESFMLNVEYVFETNLSNRFNVVNWGFEVNGPKNRVISEYPTVYSSTNISDINLSINFLNDTFLRYVDENNLYGKSLLLLKGSDPLNLNFKKSLILFFTRLSDVNIVLQGKDVTSVLKSYGSEMIAIQFFWLKTPGGFDLKVSEVY</sequence>
<evidence type="ECO:0000313" key="3">
    <source>
        <dbReference type="Proteomes" id="UP000000611"/>
    </source>
</evidence>
<name>B5RLT0_BORDL</name>
<dbReference type="STRING" id="412419.BDU_344"/>
<dbReference type="Pfam" id="PF13413">
    <property type="entry name" value="HTH_25"/>
    <property type="match status" value="1"/>
</dbReference>
<keyword evidence="1" id="KW-0812">Transmembrane</keyword>
<dbReference type="InterPro" id="IPR050400">
    <property type="entry name" value="Bact_Cytoskel_RodZ"/>
</dbReference>
<evidence type="ECO:0000313" key="2">
    <source>
        <dbReference type="EMBL" id="ACH93296.1"/>
    </source>
</evidence>
<reference evidence="2 3" key="1">
    <citation type="journal article" date="2008" name="PLoS Genet.">
        <title>The genome of Borrelia recurrentis, the agent of deadly louse-borne relapsing fever, is a degraded subset of tick-borne Borrelia duttonii.</title>
        <authorList>
            <person name="Lescot M."/>
            <person name="Audic S."/>
            <person name="Robert C."/>
            <person name="Nguyen T.T."/>
            <person name="Blanc G."/>
            <person name="Cutler S.J."/>
            <person name="Wincker P."/>
            <person name="Couloux A."/>
            <person name="Claverie J.-M."/>
            <person name="Raoult D."/>
            <person name="Drancourt M."/>
        </authorList>
    </citation>
    <scope>NUCLEOTIDE SEQUENCE [LARGE SCALE GENOMIC DNA]</scope>
    <source>
        <strain evidence="2 3">Ly</strain>
    </source>
</reference>
<dbReference type="GO" id="GO:0003677">
    <property type="term" value="F:DNA binding"/>
    <property type="evidence" value="ECO:0007669"/>
    <property type="project" value="InterPro"/>
</dbReference>
<dbReference type="eggNOG" id="COG1426">
    <property type="taxonomic scope" value="Bacteria"/>
</dbReference>
<keyword evidence="1" id="KW-1133">Transmembrane helix</keyword>
<keyword evidence="3" id="KW-1185">Reference proteome</keyword>
<keyword evidence="1" id="KW-0472">Membrane</keyword>
<organism evidence="2 3">
    <name type="scientific">Borrelia duttonii (strain Ly)</name>
    <dbReference type="NCBI Taxonomy" id="412419"/>
    <lineage>
        <taxon>Bacteria</taxon>
        <taxon>Pseudomonadati</taxon>
        <taxon>Spirochaetota</taxon>
        <taxon>Spirochaetia</taxon>
        <taxon>Spirochaetales</taxon>
        <taxon>Borreliaceae</taxon>
        <taxon>Borrelia</taxon>
    </lineage>
</organism>
<dbReference type="HOGENOM" id="CLU_692006_0_0_12"/>
<protein>
    <submittedName>
        <fullName evidence="2">Uncharacterized conserved protein</fullName>
    </submittedName>
</protein>
<dbReference type="RefSeq" id="WP_012538107.1">
    <property type="nucleotide sequence ID" value="NC_011229.1"/>
</dbReference>